<accession>A6J847</accession>
<protein>
    <submittedName>
        <fullName evidence="1">RCG55217</fullName>
    </submittedName>
</protein>
<dbReference type="AlphaFoldDB" id="A6J847"/>
<sequence length="24" mass="2806">MSPWNISPSRQLLLWDPTLDLGHE</sequence>
<gene>
    <name evidence="1" type="ORF">rCG_55217</name>
</gene>
<dbReference type="Proteomes" id="UP000234681">
    <property type="component" value="Chromosome 5"/>
</dbReference>
<organism evidence="1 2">
    <name type="scientific">Rattus norvegicus</name>
    <name type="common">Rat</name>
    <dbReference type="NCBI Taxonomy" id="10116"/>
    <lineage>
        <taxon>Eukaryota</taxon>
        <taxon>Metazoa</taxon>
        <taxon>Chordata</taxon>
        <taxon>Craniata</taxon>
        <taxon>Vertebrata</taxon>
        <taxon>Euteleostomi</taxon>
        <taxon>Mammalia</taxon>
        <taxon>Eutheria</taxon>
        <taxon>Euarchontoglires</taxon>
        <taxon>Glires</taxon>
        <taxon>Rodentia</taxon>
        <taxon>Myomorpha</taxon>
        <taxon>Muroidea</taxon>
        <taxon>Muridae</taxon>
        <taxon>Murinae</taxon>
        <taxon>Rattus</taxon>
    </lineage>
</organism>
<evidence type="ECO:0000313" key="2">
    <source>
        <dbReference type="Proteomes" id="UP000234681"/>
    </source>
</evidence>
<reference evidence="1 2" key="1">
    <citation type="submission" date="2005-09" db="EMBL/GenBank/DDBJ databases">
        <authorList>
            <person name="Mural R.J."/>
            <person name="Li P.W."/>
            <person name="Adams M.D."/>
            <person name="Amanatides P.G."/>
            <person name="Baden-Tillson H."/>
            <person name="Barnstead M."/>
            <person name="Chin S.H."/>
            <person name="Dew I."/>
            <person name="Evans C.A."/>
            <person name="Ferriera S."/>
            <person name="Flanigan M."/>
            <person name="Fosler C."/>
            <person name="Glodek A."/>
            <person name="Gu Z."/>
            <person name="Holt R.A."/>
            <person name="Jennings D."/>
            <person name="Kraft C.L."/>
            <person name="Lu F."/>
            <person name="Nguyen T."/>
            <person name="Nusskern D.R."/>
            <person name="Pfannkoch C.M."/>
            <person name="Sitter C."/>
            <person name="Sutton G.G."/>
            <person name="Venter J.C."/>
            <person name="Wang Z."/>
            <person name="Woodage T."/>
            <person name="Zheng X.H."/>
            <person name="Zhong F."/>
        </authorList>
    </citation>
    <scope>NUCLEOTIDE SEQUENCE [LARGE SCALE GENOMIC DNA]</scope>
    <source>
        <strain>BN</strain>
        <strain evidence="2">Sprague-Dawley</strain>
    </source>
</reference>
<evidence type="ECO:0000313" key="1">
    <source>
        <dbReference type="EMBL" id="EDM10460.1"/>
    </source>
</evidence>
<proteinExistence type="predicted"/>
<name>A6J847_RAT</name>
<dbReference type="EMBL" id="CH473978">
    <property type="protein sequence ID" value="EDM10460.1"/>
    <property type="molecule type" value="Genomic_DNA"/>
</dbReference>
<feature type="non-terminal residue" evidence="1">
    <location>
        <position position="24"/>
    </location>
</feature>